<feature type="chain" id="PRO_5018285563" description="Copper resistance protein CopC" evidence="1">
    <location>
        <begin position="24"/>
        <end position="126"/>
    </location>
</feature>
<reference evidence="3" key="1">
    <citation type="submission" date="2018-11" db="EMBL/GenBank/DDBJ databases">
        <title>FDA dAtabase for Regulatory Grade micrObial Sequences (FDA-ARGOS): Supporting development and validation of Infectious Disease Dx tests.</title>
        <authorList>
            <person name="Goldberg B."/>
            <person name="Campos J."/>
            <person name="Tallon L."/>
            <person name="Sadzewicz L."/>
            <person name="Zhao X."/>
            <person name="Vavikolanu K."/>
            <person name="Mehta A."/>
            <person name="Aluvathingal J."/>
            <person name="Nadendla S."/>
            <person name="Geyer C."/>
            <person name="Nandy P."/>
            <person name="Yan Y."/>
            <person name="Sichtig H."/>
        </authorList>
    </citation>
    <scope>NUCLEOTIDE SEQUENCE [LARGE SCALE GENOMIC DNA]</scope>
    <source>
        <strain evidence="3">FDAARGOS_614</strain>
        <plasmid evidence="3">unnamed2</plasmid>
    </source>
</reference>
<dbReference type="RefSeq" id="WP_124686886.1">
    <property type="nucleotide sequence ID" value="NZ_CP033971.1"/>
</dbReference>
<gene>
    <name evidence="2" type="ORF">EHF44_27180</name>
</gene>
<keyword evidence="2" id="KW-0614">Plasmid</keyword>
<proteinExistence type="predicted"/>
<accession>A0A3G8H998</accession>
<feature type="signal peptide" evidence="1">
    <location>
        <begin position="1"/>
        <end position="23"/>
    </location>
</feature>
<organism evidence="2 3">
    <name type="scientific">Cupriavidus pauculus</name>
    <dbReference type="NCBI Taxonomy" id="82633"/>
    <lineage>
        <taxon>Bacteria</taxon>
        <taxon>Pseudomonadati</taxon>
        <taxon>Pseudomonadota</taxon>
        <taxon>Betaproteobacteria</taxon>
        <taxon>Burkholderiales</taxon>
        <taxon>Burkholderiaceae</taxon>
        <taxon>Cupriavidus</taxon>
    </lineage>
</organism>
<keyword evidence="1" id="KW-0732">Signal</keyword>
<evidence type="ECO:0000313" key="3">
    <source>
        <dbReference type="Proteomes" id="UP000270411"/>
    </source>
</evidence>
<name>A0A3G8H998_9BURK</name>
<evidence type="ECO:0000313" key="2">
    <source>
        <dbReference type="EMBL" id="AZG17157.1"/>
    </source>
</evidence>
<dbReference type="EMBL" id="CP033971">
    <property type="protein sequence ID" value="AZG17157.1"/>
    <property type="molecule type" value="Genomic_DNA"/>
</dbReference>
<sequence length="126" mass="12835">MKNLIAIAIAAAAMLGSASLVHAHGARPAQYGGVVQTASDLQFELVGKDGQVSLYVDDHDSRKPVAGAAGKLTVLAGADKKETALVPSRENALVARDPIALPSGAKAVATVTFADGKTVTVRFAVK</sequence>
<dbReference type="OrthoDB" id="8592387at2"/>
<dbReference type="Proteomes" id="UP000270411">
    <property type="component" value="Plasmid unnamed2"/>
</dbReference>
<protein>
    <recommendedName>
        <fullName evidence="4">Copper resistance protein CopC</fullName>
    </recommendedName>
</protein>
<dbReference type="KEGG" id="cpau:EHF44_27180"/>
<evidence type="ECO:0008006" key="4">
    <source>
        <dbReference type="Google" id="ProtNLM"/>
    </source>
</evidence>
<evidence type="ECO:0000256" key="1">
    <source>
        <dbReference type="SAM" id="SignalP"/>
    </source>
</evidence>
<geneLocation type="plasmid" evidence="2">
    <name>unnamed2</name>
</geneLocation>
<dbReference type="AlphaFoldDB" id="A0A3G8H998"/>